<dbReference type="STRING" id="871651.SAMN05421688_3042"/>
<proteinExistence type="predicted"/>
<evidence type="ECO:0000313" key="1">
    <source>
        <dbReference type="EMBL" id="SFB12083.1"/>
    </source>
</evidence>
<evidence type="ECO:0000313" key="2">
    <source>
        <dbReference type="Proteomes" id="UP000198796"/>
    </source>
</evidence>
<protein>
    <submittedName>
        <fullName evidence="1">Uncharacterized protein</fullName>
    </submittedName>
</protein>
<dbReference type="AlphaFoldDB" id="A0A1I0YIW8"/>
<sequence>MIELAFVACLVTVPDHCENRSMLFTDITPMQCAMGAQPELAKWVGSHASWRVREWRCAMRDKTALDA</sequence>
<reference evidence="1 2" key="1">
    <citation type="submission" date="2016-10" db="EMBL/GenBank/DDBJ databases">
        <authorList>
            <person name="de Groot N.N."/>
        </authorList>
    </citation>
    <scope>NUCLEOTIDE SEQUENCE [LARGE SCALE GENOMIC DNA]</scope>
    <source>
        <strain evidence="1 2">DSM 29316</strain>
    </source>
</reference>
<dbReference type="Proteomes" id="UP000198796">
    <property type="component" value="Unassembled WGS sequence"/>
</dbReference>
<keyword evidence="2" id="KW-1185">Reference proteome</keyword>
<dbReference type="EMBL" id="FOJU01000005">
    <property type="protein sequence ID" value="SFB12083.1"/>
    <property type="molecule type" value="Genomic_DNA"/>
</dbReference>
<dbReference type="RefSeq" id="WP_092066407.1">
    <property type="nucleotide sequence ID" value="NZ_FOJU01000005.1"/>
</dbReference>
<accession>A0A1I0YIW8</accession>
<dbReference type="OrthoDB" id="7363897at2"/>
<name>A0A1I0YIW8_9RHOB</name>
<gene>
    <name evidence="1" type="ORF">SAMN05421688_3042</name>
</gene>
<organism evidence="1 2">
    <name type="scientific">Poseidonocella pacifica</name>
    <dbReference type="NCBI Taxonomy" id="871651"/>
    <lineage>
        <taxon>Bacteria</taxon>
        <taxon>Pseudomonadati</taxon>
        <taxon>Pseudomonadota</taxon>
        <taxon>Alphaproteobacteria</taxon>
        <taxon>Rhodobacterales</taxon>
        <taxon>Roseobacteraceae</taxon>
        <taxon>Poseidonocella</taxon>
    </lineage>
</organism>